<feature type="region of interest" description="Disordered" evidence="1">
    <location>
        <begin position="60"/>
        <end position="111"/>
    </location>
</feature>
<gene>
    <name evidence="2" type="primary">jg22237</name>
    <name evidence="2" type="ORF">PAEG_LOCUS5176</name>
</gene>
<keyword evidence="3" id="KW-1185">Reference proteome</keyword>
<protein>
    <submittedName>
        <fullName evidence="2">Jg22237 protein</fullName>
    </submittedName>
</protein>
<comment type="caution">
    <text evidence="2">The sequence shown here is derived from an EMBL/GenBank/DDBJ whole genome shotgun (WGS) entry which is preliminary data.</text>
</comment>
<organism evidence="2 3">
    <name type="scientific">Pararge aegeria aegeria</name>
    <dbReference type="NCBI Taxonomy" id="348720"/>
    <lineage>
        <taxon>Eukaryota</taxon>
        <taxon>Metazoa</taxon>
        <taxon>Ecdysozoa</taxon>
        <taxon>Arthropoda</taxon>
        <taxon>Hexapoda</taxon>
        <taxon>Insecta</taxon>
        <taxon>Pterygota</taxon>
        <taxon>Neoptera</taxon>
        <taxon>Endopterygota</taxon>
        <taxon>Lepidoptera</taxon>
        <taxon>Glossata</taxon>
        <taxon>Ditrysia</taxon>
        <taxon>Papilionoidea</taxon>
        <taxon>Nymphalidae</taxon>
        <taxon>Satyrinae</taxon>
        <taxon>Satyrini</taxon>
        <taxon>Parargina</taxon>
        <taxon>Pararge</taxon>
    </lineage>
</organism>
<name>A0A8S4QPN5_9NEOP</name>
<sequence length="152" mass="16940">MSIHKPALLKLNSKKFKNARSTEGRWGPKVLEWRHRTGKHVVLRFAYLECFLNDRSLFQGGPRIESQETNGQKRQVTRARSATTASAHNAAPTSEYARRPQAAEDTDEQPLRARGRGAATLAALPPALVLQPSRNNPIKIPFISETSLIIFG</sequence>
<dbReference type="AlphaFoldDB" id="A0A8S4QPN5"/>
<evidence type="ECO:0000313" key="3">
    <source>
        <dbReference type="Proteomes" id="UP000838756"/>
    </source>
</evidence>
<evidence type="ECO:0000256" key="1">
    <source>
        <dbReference type="SAM" id="MobiDB-lite"/>
    </source>
</evidence>
<dbReference type="EMBL" id="CAKXAJ010017904">
    <property type="protein sequence ID" value="CAH2217260.1"/>
    <property type="molecule type" value="Genomic_DNA"/>
</dbReference>
<dbReference type="Proteomes" id="UP000838756">
    <property type="component" value="Unassembled WGS sequence"/>
</dbReference>
<accession>A0A8S4QPN5</accession>
<reference evidence="2" key="1">
    <citation type="submission" date="2022-03" db="EMBL/GenBank/DDBJ databases">
        <authorList>
            <person name="Lindestad O."/>
        </authorList>
    </citation>
    <scope>NUCLEOTIDE SEQUENCE</scope>
</reference>
<feature type="compositionally biased region" description="Low complexity" evidence="1">
    <location>
        <begin position="78"/>
        <end position="94"/>
    </location>
</feature>
<evidence type="ECO:0000313" key="2">
    <source>
        <dbReference type="EMBL" id="CAH2217260.1"/>
    </source>
</evidence>
<proteinExistence type="predicted"/>